<dbReference type="WBParaSite" id="HPBE_0000967701-mRNA-1">
    <property type="protein sequence ID" value="HPBE_0000967701-mRNA-1"/>
    <property type="gene ID" value="HPBE_0000967701"/>
</dbReference>
<keyword evidence="2" id="KW-1185">Reference proteome</keyword>
<reference evidence="3" key="2">
    <citation type="submission" date="2019-09" db="UniProtKB">
        <authorList>
            <consortium name="WormBaseParasite"/>
        </authorList>
    </citation>
    <scope>IDENTIFICATION</scope>
</reference>
<dbReference type="EMBL" id="UZAH01026511">
    <property type="protein sequence ID" value="VDO81773.1"/>
    <property type="molecule type" value="Genomic_DNA"/>
</dbReference>
<evidence type="ECO:0000313" key="3">
    <source>
        <dbReference type="WBParaSite" id="HPBE_0000967701-mRNA-1"/>
    </source>
</evidence>
<evidence type="ECO:0000313" key="2">
    <source>
        <dbReference type="Proteomes" id="UP000050761"/>
    </source>
</evidence>
<gene>
    <name evidence="1" type="ORF">HPBE_LOCUS9678</name>
</gene>
<name>A0A183FPU5_HELPZ</name>
<evidence type="ECO:0000313" key="1">
    <source>
        <dbReference type="EMBL" id="VDO81773.1"/>
    </source>
</evidence>
<dbReference type="OrthoDB" id="418748at2759"/>
<accession>A0A183FPU5</accession>
<reference evidence="1 2" key="1">
    <citation type="submission" date="2018-11" db="EMBL/GenBank/DDBJ databases">
        <authorList>
            <consortium name="Pathogen Informatics"/>
        </authorList>
    </citation>
    <scope>NUCLEOTIDE SEQUENCE [LARGE SCALE GENOMIC DNA]</scope>
</reference>
<proteinExistence type="predicted"/>
<accession>A0A3P7ZU86</accession>
<protein>
    <submittedName>
        <fullName evidence="3">HATPase_c domain-containing protein</fullName>
    </submittedName>
</protein>
<dbReference type="Proteomes" id="UP000050761">
    <property type="component" value="Unassembled WGS sequence"/>
</dbReference>
<dbReference type="AlphaFoldDB" id="A0A183FPU5"/>
<organism evidence="2 3">
    <name type="scientific">Heligmosomoides polygyrus</name>
    <name type="common">Parasitic roundworm</name>
    <dbReference type="NCBI Taxonomy" id="6339"/>
    <lineage>
        <taxon>Eukaryota</taxon>
        <taxon>Metazoa</taxon>
        <taxon>Ecdysozoa</taxon>
        <taxon>Nematoda</taxon>
        <taxon>Chromadorea</taxon>
        <taxon>Rhabditida</taxon>
        <taxon>Rhabditina</taxon>
        <taxon>Rhabditomorpha</taxon>
        <taxon>Strongyloidea</taxon>
        <taxon>Heligmosomidae</taxon>
        <taxon>Heligmosomoides</taxon>
    </lineage>
</organism>
<sequence>MRRRRPISSVNLAKRSKVSEIEEALKLCITRENTKRNGVGIAVSEYLNDMLPAVQRLNDRTLLVEDPKEAYRTTVWVYPLQTGGALRDRDDIDLTFEEVIKSAPEGHYVPIPEGVNELLQSVESSVKRVHGDNSDDLLSTYGEEFSTLLTTLLSSASLARGKAR</sequence>